<dbReference type="AlphaFoldDB" id="A0A317WTR7"/>
<dbReference type="RefSeq" id="XP_025468396.1">
    <property type="nucleotide sequence ID" value="XM_025607239.1"/>
</dbReference>
<reference evidence="1 2" key="1">
    <citation type="submission" date="2016-12" db="EMBL/GenBank/DDBJ databases">
        <title>The genomes of Aspergillus section Nigri reveals drivers in fungal speciation.</title>
        <authorList>
            <consortium name="DOE Joint Genome Institute"/>
            <person name="Vesth T.C."/>
            <person name="Nybo J."/>
            <person name="Theobald S."/>
            <person name="Brandl J."/>
            <person name="Frisvad J.C."/>
            <person name="Nielsen K.F."/>
            <person name="Lyhne E.K."/>
            <person name="Kogle M.E."/>
            <person name="Kuo A."/>
            <person name="Riley R."/>
            <person name="Clum A."/>
            <person name="Nolan M."/>
            <person name="Lipzen A."/>
            <person name="Salamov A."/>
            <person name="Henrissat B."/>
            <person name="Wiebenga A."/>
            <person name="De Vries R.P."/>
            <person name="Grigoriev I.V."/>
            <person name="Mortensen U.H."/>
            <person name="Andersen M.R."/>
            <person name="Baker S.E."/>
        </authorList>
    </citation>
    <scope>NUCLEOTIDE SEQUENCE [LARGE SCALE GENOMIC DNA]</scope>
    <source>
        <strain evidence="1 2">CBS 115572</strain>
    </source>
</reference>
<dbReference type="Proteomes" id="UP000246702">
    <property type="component" value="Unassembled WGS sequence"/>
</dbReference>
<keyword evidence="2" id="KW-1185">Reference proteome</keyword>
<name>A0A317WTR7_9EURO</name>
<dbReference type="EMBL" id="MSFK01000011">
    <property type="protein sequence ID" value="PWY89485.1"/>
    <property type="molecule type" value="Genomic_DNA"/>
</dbReference>
<proteinExistence type="predicted"/>
<gene>
    <name evidence="1" type="ORF">BO94DRAFT_37821</name>
</gene>
<dbReference type="GeneID" id="37109382"/>
<organism evidence="1 2">
    <name type="scientific">Aspergillus sclerotioniger CBS 115572</name>
    <dbReference type="NCBI Taxonomy" id="1450535"/>
    <lineage>
        <taxon>Eukaryota</taxon>
        <taxon>Fungi</taxon>
        <taxon>Dikarya</taxon>
        <taxon>Ascomycota</taxon>
        <taxon>Pezizomycotina</taxon>
        <taxon>Eurotiomycetes</taxon>
        <taxon>Eurotiomycetidae</taxon>
        <taxon>Eurotiales</taxon>
        <taxon>Aspergillaceae</taxon>
        <taxon>Aspergillus</taxon>
        <taxon>Aspergillus subgen. Circumdati</taxon>
    </lineage>
</organism>
<evidence type="ECO:0000313" key="2">
    <source>
        <dbReference type="Proteomes" id="UP000246702"/>
    </source>
</evidence>
<accession>A0A317WTR7</accession>
<protein>
    <submittedName>
        <fullName evidence="1">Uncharacterized protein</fullName>
    </submittedName>
</protein>
<sequence>MQMPIIPAATVILECGLLHRAYIVRRIQTPTPLMLLTSVAEGLNLHPKHQSAVYLTSVLSPSPALLLTRLGLDPDVCTLSTWPLSICDPFFPTLFSFLSIQSSLHYHCEPDCDDVSCSTHQSAWCMFNSPCLTDNIQSRVYTASFAFFEALWEVRWKRMILLAHS</sequence>
<evidence type="ECO:0000313" key="1">
    <source>
        <dbReference type="EMBL" id="PWY89485.1"/>
    </source>
</evidence>
<comment type="caution">
    <text evidence="1">The sequence shown here is derived from an EMBL/GenBank/DDBJ whole genome shotgun (WGS) entry which is preliminary data.</text>
</comment>